<accession>A0A803JZ99</accession>
<organism evidence="2">
    <name type="scientific">Xenopus tropicalis</name>
    <name type="common">Western clawed frog</name>
    <name type="synonym">Silurana tropicalis</name>
    <dbReference type="NCBI Taxonomy" id="8364"/>
    <lineage>
        <taxon>Eukaryota</taxon>
        <taxon>Metazoa</taxon>
        <taxon>Chordata</taxon>
        <taxon>Craniata</taxon>
        <taxon>Vertebrata</taxon>
        <taxon>Euteleostomi</taxon>
        <taxon>Amphibia</taxon>
        <taxon>Batrachia</taxon>
        <taxon>Anura</taxon>
        <taxon>Pipoidea</taxon>
        <taxon>Pipidae</taxon>
        <taxon>Xenopodinae</taxon>
        <taxon>Xenopus</taxon>
        <taxon>Silurana</taxon>
    </lineage>
</organism>
<reference evidence="2" key="2">
    <citation type="submission" date="2021-03" db="UniProtKB">
        <authorList>
            <consortium name="Ensembl"/>
        </authorList>
    </citation>
    <scope>IDENTIFICATION</scope>
</reference>
<proteinExistence type="predicted"/>
<evidence type="ECO:0000313" key="2">
    <source>
        <dbReference type="Ensembl" id="ENSXETP00000113363"/>
    </source>
</evidence>
<dbReference type="CDD" id="cd00303">
    <property type="entry name" value="retropepsin_like"/>
    <property type="match status" value="1"/>
</dbReference>
<keyword evidence="1" id="KW-0472">Membrane</keyword>
<dbReference type="PANTHER" id="PTHR37006">
    <property type="entry name" value="RETROVIRAL-LIKE ASPARTIC PROTEASE 1"/>
    <property type="match status" value="1"/>
</dbReference>
<dbReference type="GeneTree" id="ENSGT00390000017260"/>
<dbReference type="Pfam" id="PF13975">
    <property type="entry name" value="gag-asp_proteas"/>
    <property type="match status" value="1"/>
</dbReference>
<protein>
    <recommendedName>
        <fullName evidence="3">Peptidase A2 domain-containing protein</fullName>
    </recommendedName>
</protein>
<sequence length="328" mass="36877">MHRAGSRERERPPGVHGWKKCRKGCTNCRFPLVLLFPALLVQSSVFHFALSYNMEGENHHASVFPDPPVLIPENQSTEVSSAGTGNQIHKPIFRPFDGVTREWTEWLEQFELTATINSWDEAARLQVLNLMLQGKARQVFQGFNTDIKGNYQLLKAALKQVFDPDLGIEWHRQHFLNKKREPGTLQAVGCSYFLPIHIGDVPCDLLIDCGAQVSIIHKRVWDQINSKNPQTMQTCHTMLTVANGGTMHVIGKWKTVVTIQNLHLAVEFVVAKDALQDALAGTDFLQQYAGTINIADRSCTLMGRKFFLIASDDGARIQQWIMAGETSL</sequence>
<keyword evidence="1" id="KW-1133">Transmembrane helix</keyword>
<dbReference type="InterPro" id="IPR033539">
    <property type="entry name" value="Asprv1"/>
</dbReference>
<dbReference type="AlphaFoldDB" id="A0A803JZ99"/>
<dbReference type="FunCoup" id="A0A803JZ99">
    <property type="interactions" value="168"/>
</dbReference>
<evidence type="ECO:0000256" key="1">
    <source>
        <dbReference type="SAM" id="Phobius"/>
    </source>
</evidence>
<name>A0A803JZ99_XENTR</name>
<reference evidence="2" key="1">
    <citation type="journal article" date="2010" name="Science">
        <title>The genome of the Western clawed frog Xenopus tropicalis.</title>
        <authorList>
            <person name="Hellsten U."/>
            <person name="Harland R.M."/>
            <person name="Gilchrist M.J."/>
            <person name="Hendrix D."/>
            <person name="Jurka J."/>
            <person name="Kapitonov V."/>
            <person name="Ovcharenko I."/>
            <person name="Putnam N.H."/>
            <person name="Shu S."/>
            <person name="Taher L."/>
            <person name="Blitz I.L."/>
            <person name="Blumberg B."/>
            <person name="Dichmann D.S."/>
            <person name="Dubchak I."/>
            <person name="Amaya E."/>
            <person name="Detter J.C."/>
            <person name="Fletcher R."/>
            <person name="Gerhard D.S."/>
            <person name="Goodstein D."/>
            <person name="Graves T."/>
            <person name="Grigoriev I.V."/>
            <person name="Grimwood J."/>
            <person name="Kawashima T."/>
            <person name="Lindquist E."/>
            <person name="Lucas S.M."/>
            <person name="Mead P.E."/>
            <person name="Mitros T."/>
            <person name="Ogino H."/>
            <person name="Ohta Y."/>
            <person name="Poliakov A.V."/>
            <person name="Pollet N."/>
            <person name="Robert J."/>
            <person name="Salamov A."/>
            <person name="Sater A.K."/>
            <person name="Schmutz J."/>
            <person name="Terry A."/>
            <person name="Vize P.D."/>
            <person name="Warren W.C."/>
            <person name="Wells D."/>
            <person name="Wills A."/>
            <person name="Wilson R.K."/>
            <person name="Zimmerman L.B."/>
            <person name="Zorn A.M."/>
            <person name="Grainger R."/>
            <person name="Grammer T."/>
            <person name="Khokha M.K."/>
            <person name="Richardson P.M."/>
            <person name="Rokhsar D.S."/>
        </authorList>
    </citation>
    <scope>NUCLEOTIDE SEQUENCE [LARGE SCALE GENOMIC DNA]</scope>
    <source>
        <strain evidence="2">Nigerian</strain>
    </source>
</reference>
<dbReference type="GO" id="GO:0004190">
    <property type="term" value="F:aspartic-type endopeptidase activity"/>
    <property type="evidence" value="ECO:0007669"/>
    <property type="project" value="InterPro"/>
</dbReference>
<evidence type="ECO:0008006" key="3">
    <source>
        <dbReference type="Google" id="ProtNLM"/>
    </source>
</evidence>
<dbReference type="InterPro" id="IPR021109">
    <property type="entry name" value="Peptidase_aspartic_dom_sf"/>
</dbReference>
<dbReference type="PANTHER" id="PTHR37006:SF1">
    <property type="entry name" value="RETROVIRAL-LIKE ASPARTIC PROTEASE 1"/>
    <property type="match status" value="1"/>
</dbReference>
<dbReference type="Ensembl" id="ENSXETT00000011194">
    <property type="protein sequence ID" value="ENSXETP00000113363"/>
    <property type="gene ID" value="ENSXETG00000005151"/>
</dbReference>
<keyword evidence="1" id="KW-0812">Transmembrane</keyword>
<dbReference type="Gene3D" id="2.40.70.10">
    <property type="entry name" value="Acid Proteases"/>
    <property type="match status" value="1"/>
</dbReference>
<dbReference type="InParanoid" id="A0A803JZ99"/>
<feature type="transmembrane region" description="Helical" evidence="1">
    <location>
        <begin position="30"/>
        <end position="50"/>
    </location>
</feature>
<dbReference type="Bgee" id="ENSXETG00000005151">
    <property type="expression patterns" value="Expressed in skeletal muscle tissue and 1 other cell type or tissue"/>
</dbReference>
<dbReference type="FunFam" id="2.40.70.10:FF:000131">
    <property type="entry name" value="Uncharacterized protein"/>
    <property type="match status" value="1"/>
</dbReference>
<dbReference type="SUPFAM" id="SSF50630">
    <property type="entry name" value="Acid proteases"/>
    <property type="match status" value="1"/>
</dbReference>
<dbReference type="GO" id="GO:0016020">
    <property type="term" value="C:membrane"/>
    <property type="evidence" value="ECO:0007669"/>
    <property type="project" value="InterPro"/>
</dbReference>